<feature type="transmembrane region" description="Helical" evidence="16">
    <location>
        <begin position="346"/>
        <end position="365"/>
    </location>
</feature>
<dbReference type="InterPro" id="IPR001182">
    <property type="entry name" value="FtsW/RodA"/>
</dbReference>
<name>A0A0G0LCU7_9BACT</name>
<comment type="catalytic activity">
    <reaction evidence="15">
        <text>[GlcNAc-(1-&gt;4)-Mur2Ac(oyl-L-Ala-gamma-D-Glu-L-Lys-D-Ala-D-Ala)](n)-di-trans,octa-cis-undecaprenyl diphosphate + beta-D-GlcNAc-(1-&gt;4)-Mur2Ac(oyl-L-Ala-gamma-D-Glu-L-Lys-D-Ala-D-Ala)-di-trans,octa-cis-undecaprenyl diphosphate = [GlcNAc-(1-&gt;4)-Mur2Ac(oyl-L-Ala-gamma-D-Glu-L-Lys-D-Ala-D-Ala)](n+1)-di-trans,octa-cis-undecaprenyl diphosphate + di-trans,octa-cis-undecaprenyl diphosphate + H(+)</text>
        <dbReference type="Rhea" id="RHEA:23708"/>
        <dbReference type="Rhea" id="RHEA-COMP:9602"/>
        <dbReference type="Rhea" id="RHEA-COMP:9603"/>
        <dbReference type="ChEBI" id="CHEBI:15378"/>
        <dbReference type="ChEBI" id="CHEBI:58405"/>
        <dbReference type="ChEBI" id="CHEBI:60033"/>
        <dbReference type="ChEBI" id="CHEBI:78435"/>
        <dbReference type="EC" id="2.4.99.28"/>
    </reaction>
</comment>
<sequence>MHILSRSSGKIIIFSTTILSLIGLYLSYSIGGVISESYYGYRNYFLINQIYGIALGIIFAFLIVKINYRILLSLRGYIYYILIIILLLTAFFGIGYYGSKQWIGISGMMIKPSVWAIPIMITYIAGYLSSRKQKIATFYSKIVLLTLYSLPAILILLQPNITEAVLIFLTGSFLTYLIGNRVLTRTFLFTLASITIILLLTSPNYFHYRILSFIDPGLDPYGLGYQTTRSIVALKNGGLTGSVNNLTTLTMPIIPDANSGFVFSVIGEKYGFIGIEIIVVIYAIFLYGIYITSKIAQNYFGKLLCAGIGFYLTLILVINLGMISGVFPATEITLPFIGYSGITNSVVNYILIGLILSVWTHSPLINPALGKKSISYSYNTYLAKSKKIQLSIESNHIFHWLTIISSIAGLVELILRMLWKK</sequence>
<evidence type="ECO:0000256" key="11">
    <source>
        <dbReference type="ARBA" id="ARBA00038053"/>
    </source>
</evidence>
<comment type="similarity">
    <text evidence="11">Belongs to the SEDS family. FtsW subfamily.</text>
</comment>
<dbReference type="EMBL" id="LBVL01000004">
    <property type="protein sequence ID" value="KKQ85705.1"/>
    <property type="molecule type" value="Genomic_DNA"/>
</dbReference>
<evidence type="ECO:0000256" key="8">
    <source>
        <dbReference type="ARBA" id="ARBA00023136"/>
    </source>
</evidence>
<evidence type="ECO:0000256" key="1">
    <source>
        <dbReference type="ARBA" id="ARBA00004141"/>
    </source>
</evidence>
<feature type="transmembrane region" description="Helical" evidence="16">
    <location>
        <begin position="46"/>
        <end position="64"/>
    </location>
</feature>
<dbReference type="GO" id="GO:0009252">
    <property type="term" value="P:peptidoglycan biosynthetic process"/>
    <property type="evidence" value="ECO:0007669"/>
    <property type="project" value="UniProtKB-KW"/>
</dbReference>
<protein>
    <recommendedName>
        <fullName evidence="12">Probable peptidoglycan glycosyltransferase FtsW</fullName>
        <ecNumber evidence="14">2.4.99.28</ecNumber>
    </recommendedName>
    <alternativeName>
        <fullName evidence="13">Cell division protein FtsW</fullName>
    </alternativeName>
    <alternativeName>
        <fullName evidence="10">Cell wall polymerase</fullName>
    </alternativeName>
    <alternativeName>
        <fullName evidence="9">Peptidoglycan polymerase</fullName>
    </alternativeName>
</protein>
<evidence type="ECO:0000256" key="2">
    <source>
        <dbReference type="ARBA" id="ARBA00022676"/>
    </source>
</evidence>
<feature type="transmembrane region" description="Helical" evidence="16">
    <location>
        <begin position="138"/>
        <end position="157"/>
    </location>
</feature>
<dbReference type="GO" id="GO:0005886">
    <property type="term" value="C:plasma membrane"/>
    <property type="evidence" value="ECO:0007669"/>
    <property type="project" value="TreeGrafter"/>
</dbReference>
<dbReference type="GO" id="GO:0051301">
    <property type="term" value="P:cell division"/>
    <property type="evidence" value="ECO:0007669"/>
    <property type="project" value="InterPro"/>
</dbReference>
<feature type="transmembrane region" description="Helical" evidence="16">
    <location>
        <begin position="397"/>
        <end position="419"/>
    </location>
</feature>
<feature type="transmembrane region" description="Helical" evidence="16">
    <location>
        <begin position="163"/>
        <end position="179"/>
    </location>
</feature>
<keyword evidence="3" id="KW-0808">Transferase</keyword>
<keyword evidence="7 16" id="KW-1133">Transmembrane helix</keyword>
<evidence type="ECO:0000256" key="9">
    <source>
        <dbReference type="ARBA" id="ARBA00032370"/>
    </source>
</evidence>
<dbReference type="GO" id="GO:0015648">
    <property type="term" value="F:lipid-linked peptidoglycan transporter activity"/>
    <property type="evidence" value="ECO:0007669"/>
    <property type="project" value="TreeGrafter"/>
</dbReference>
<dbReference type="AlphaFoldDB" id="A0A0G0LCU7"/>
<dbReference type="EC" id="2.4.99.28" evidence="14"/>
<feature type="transmembrane region" description="Helical" evidence="16">
    <location>
        <begin position="270"/>
        <end position="291"/>
    </location>
</feature>
<dbReference type="PANTHER" id="PTHR30474:SF2">
    <property type="entry name" value="PEPTIDOGLYCAN GLYCOSYLTRANSFERASE FTSW-RELATED"/>
    <property type="match status" value="1"/>
</dbReference>
<evidence type="ECO:0000256" key="15">
    <source>
        <dbReference type="ARBA" id="ARBA00049902"/>
    </source>
</evidence>
<feature type="transmembrane region" description="Helical" evidence="16">
    <location>
        <begin position="186"/>
        <end position="206"/>
    </location>
</feature>
<keyword evidence="5" id="KW-0133">Cell shape</keyword>
<dbReference type="PANTHER" id="PTHR30474">
    <property type="entry name" value="CELL CYCLE PROTEIN"/>
    <property type="match status" value="1"/>
</dbReference>
<dbReference type="Proteomes" id="UP000034081">
    <property type="component" value="Unassembled WGS sequence"/>
</dbReference>
<keyword evidence="8 16" id="KW-0472">Membrane</keyword>
<gene>
    <name evidence="17" type="ORF">UT08_C0004G0017</name>
</gene>
<evidence type="ECO:0000256" key="13">
    <source>
        <dbReference type="ARBA" id="ARBA00041418"/>
    </source>
</evidence>
<reference evidence="17 18" key="1">
    <citation type="journal article" date="2015" name="Nature">
        <title>rRNA introns, odd ribosomes, and small enigmatic genomes across a large radiation of phyla.</title>
        <authorList>
            <person name="Brown C.T."/>
            <person name="Hug L.A."/>
            <person name="Thomas B.C."/>
            <person name="Sharon I."/>
            <person name="Castelle C.J."/>
            <person name="Singh A."/>
            <person name="Wilkins M.J."/>
            <person name="Williams K.H."/>
            <person name="Banfield J.F."/>
        </authorList>
    </citation>
    <scope>NUCLEOTIDE SEQUENCE [LARGE SCALE GENOMIC DNA]</scope>
</reference>
<evidence type="ECO:0000313" key="17">
    <source>
        <dbReference type="EMBL" id="KKQ85705.1"/>
    </source>
</evidence>
<evidence type="ECO:0000256" key="12">
    <source>
        <dbReference type="ARBA" id="ARBA00041185"/>
    </source>
</evidence>
<evidence type="ECO:0000256" key="5">
    <source>
        <dbReference type="ARBA" id="ARBA00022960"/>
    </source>
</evidence>
<evidence type="ECO:0000256" key="6">
    <source>
        <dbReference type="ARBA" id="ARBA00022984"/>
    </source>
</evidence>
<dbReference type="GO" id="GO:0032153">
    <property type="term" value="C:cell division site"/>
    <property type="evidence" value="ECO:0007669"/>
    <property type="project" value="TreeGrafter"/>
</dbReference>
<dbReference type="GO" id="GO:0008360">
    <property type="term" value="P:regulation of cell shape"/>
    <property type="evidence" value="ECO:0007669"/>
    <property type="project" value="UniProtKB-KW"/>
</dbReference>
<feature type="transmembrane region" description="Helical" evidence="16">
    <location>
        <begin position="12"/>
        <end position="34"/>
    </location>
</feature>
<evidence type="ECO:0000256" key="16">
    <source>
        <dbReference type="SAM" id="Phobius"/>
    </source>
</evidence>
<evidence type="ECO:0000256" key="10">
    <source>
        <dbReference type="ARBA" id="ARBA00033270"/>
    </source>
</evidence>
<evidence type="ECO:0000256" key="3">
    <source>
        <dbReference type="ARBA" id="ARBA00022679"/>
    </source>
</evidence>
<dbReference type="STRING" id="1618570.UT08_C0004G0017"/>
<evidence type="ECO:0000256" key="7">
    <source>
        <dbReference type="ARBA" id="ARBA00022989"/>
    </source>
</evidence>
<organism evidence="17 18">
    <name type="scientific">Candidatus Woesebacteria bacterium GW2011_GWB1_38_8</name>
    <dbReference type="NCBI Taxonomy" id="1618570"/>
    <lineage>
        <taxon>Bacteria</taxon>
        <taxon>Candidatus Woeseibacteriota</taxon>
    </lineage>
</organism>
<keyword evidence="4 16" id="KW-0812">Transmembrane</keyword>
<dbReference type="Pfam" id="PF01098">
    <property type="entry name" value="FTSW_RODA_SPOVE"/>
    <property type="match status" value="1"/>
</dbReference>
<evidence type="ECO:0000256" key="4">
    <source>
        <dbReference type="ARBA" id="ARBA00022692"/>
    </source>
</evidence>
<keyword evidence="2" id="KW-0328">Glycosyltransferase</keyword>
<feature type="transmembrane region" description="Helical" evidence="16">
    <location>
        <begin position="76"/>
        <end position="97"/>
    </location>
</feature>
<dbReference type="GO" id="GO:0008955">
    <property type="term" value="F:peptidoglycan glycosyltransferase activity"/>
    <property type="evidence" value="ECO:0007669"/>
    <property type="project" value="UniProtKB-EC"/>
</dbReference>
<accession>A0A0G0LCU7</accession>
<proteinExistence type="inferred from homology"/>
<comment type="caution">
    <text evidence="17">The sequence shown here is derived from an EMBL/GenBank/DDBJ whole genome shotgun (WGS) entry which is preliminary data.</text>
</comment>
<feature type="transmembrane region" description="Helical" evidence="16">
    <location>
        <begin position="303"/>
        <end position="326"/>
    </location>
</feature>
<comment type="subcellular location">
    <subcellularLocation>
        <location evidence="1">Membrane</location>
        <topology evidence="1">Multi-pass membrane protein</topology>
    </subcellularLocation>
</comment>
<evidence type="ECO:0000313" key="18">
    <source>
        <dbReference type="Proteomes" id="UP000034081"/>
    </source>
</evidence>
<keyword evidence="6" id="KW-0573">Peptidoglycan synthesis</keyword>
<feature type="transmembrane region" description="Helical" evidence="16">
    <location>
        <begin position="103"/>
        <end position="126"/>
    </location>
</feature>
<evidence type="ECO:0000256" key="14">
    <source>
        <dbReference type="ARBA" id="ARBA00044770"/>
    </source>
</evidence>